<dbReference type="InterPro" id="IPR004524">
    <property type="entry name" value="Asp-tRNA-ligase_1"/>
</dbReference>
<dbReference type="SUPFAM" id="SSF50249">
    <property type="entry name" value="Nucleic acid-binding proteins"/>
    <property type="match status" value="1"/>
</dbReference>
<dbReference type="OrthoDB" id="439710at2759"/>
<dbReference type="VEuPathDB" id="FungiDB:BON22_2176"/>
<accession>A0A061B0R9</accession>
<dbReference type="PRINTS" id="PR01042">
    <property type="entry name" value="TRNASYNTHASP"/>
</dbReference>
<keyword evidence="3" id="KW-0547">Nucleotide-binding</keyword>
<dbReference type="GO" id="GO:0003676">
    <property type="term" value="F:nucleic acid binding"/>
    <property type="evidence" value="ECO:0007669"/>
    <property type="project" value="InterPro"/>
</dbReference>
<dbReference type="GO" id="GO:0004815">
    <property type="term" value="F:aspartate-tRNA ligase activity"/>
    <property type="evidence" value="ECO:0007669"/>
    <property type="project" value="TreeGrafter"/>
</dbReference>
<dbReference type="Gene3D" id="3.30.930.10">
    <property type="entry name" value="Bira Bifunctional Protein, Domain 2"/>
    <property type="match status" value="1"/>
</dbReference>
<dbReference type="InterPro" id="IPR045864">
    <property type="entry name" value="aa-tRNA-synth_II/BPL/LPL"/>
</dbReference>
<evidence type="ECO:0000313" key="8">
    <source>
        <dbReference type="EMBL" id="CDR40590.1"/>
    </source>
</evidence>
<evidence type="ECO:0000256" key="5">
    <source>
        <dbReference type="ARBA" id="ARBA00022917"/>
    </source>
</evidence>
<dbReference type="GO" id="GO:0005524">
    <property type="term" value="F:ATP binding"/>
    <property type="evidence" value="ECO:0007669"/>
    <property type="project" value="UniProtKB-KW"/>
</dbReference>
<evidence type="ECO:0000256" key="4">
    <source>
        <dbReference type="ARBA" id="ARBA00022840"/>
    </source>
</evidence>
<evidence type="ECO:0000256" key="1">
    <source>
        <dbReference type="ARBA" id="ARBA00006303"/>
    </source>
</evidence>
<dbReference type="InterPro" id="IPR004364">
    <property type="entry name" value="Aa-tRNA-synt_II"/>
</dbReference>
<dbReference type="Gene3D" id="2.40.50.140">
    <property type="entry name" value="Nucleic acid-binding proteins"/>
    <property type="match status" value="1"/>
</dbReference>
<dbReference type="Pfam" id="PF00152">
    <property type="entry name" value="tRNA-synt_2"/>
    <property type="match status" value="1"/>
</dbReference>
<dbReference type="InterPro" id="IPR006195">
    <property type="entry name" value="aa-tRNA-synth_II"/>
</dbReference>
<dbReference type="InterPro" id="IPR004115">
    <property type="entry name" value="GAD-like_sf"/>
</dbReference>
<gene>
    <name evidence="8" type="ORF">CYFA0S_05e02190g</name>
</gene>
<dbReference type="SUPFAM" id="SSF55681">
    <property type="entry name" value="Class II aaRS and biotin synthetases"/>
    <property type="match status" value="1"/>
</dbReference>
<name>A0A061B0R9_CYBFA</name>
<protein>
    <submittedName>
        <fullName evidence="8">CYFA0S05e02190g1_1</fullName>
    </submittedName>
</protein>
<dbReference type="PANTHER" id="PTHR22594">
    <property type="entry name" value="ASPARTYL/LYSYL-TRNA SYNTHETASE"/>
    <property type="match status" value="1"/>
</dbReference>
<dbReference type="GO" id="GO:0005739">
    <property type="term" value="C:mitochondrion"/>
    <property type="evidence" value="ECO:0007669"/>
    <property type="project" value="TreeGrafter"/>
</dbReference>
<evidence type="ECO:0000259" key="7">
    <source>
        <dbReference type="PROSITE" id="PS50862"/>
    </source>
</evidence>
<reference evidence="8" key="1">
    <citation type="journal article" date="2014" name="Genome Announc.">
        <title>Genome sequence of the yeast Cyberlindnera fabianii (Hansenula fabianii).</title>
        <authorList>
            <person name="Freel K.C."/>
            <person name="Sarilar V."/>
            <person name="Neuveglise C."/>
            <person name="Devillers H."/>
            <person name="Friedrich A."/>
            <person name="Schacherer J."/>
        </authorList>
    </citation>
    <scope>NUCLEOTIDE SEQUENCE</scope>
    <source>
        <strain evidence="8">YJS4271</strain>
    </source>
</reference>
<dbReference type="GO" id="GO:0006422">
    <property type="term" value="P:aspartyl-tRNA aminoacylation"/>
    <property type="evidence" value="ECO:0007669"/>
    <property type="project" value="TreeGrafter"/>
</dbReference>
<evidence type="ECO:0000256" key="3">
    <source>
        <dbReference type="ARBA" id="ARBA00022741"/>
    </source>
</evidence>
<keyword evidence="5" id="KW-0648">Protein biosynthesis</keyword>
<dbReference type="InterPro" id="IPR004365">
    <property type="entry name" value="NA-bd_OB_tRNA"/>
</dbReference>
<dbReference type="NCBIfam" id="NF001750">
    <property type="entry name" value="PRK00476.1"/>
    <property type="match status" value="1"/>
</dbReference>
<dbReference type="AlphaFoldDB" id="A0A061B0R9"/>
<dbReference type="NCBIfam" id="TIGR00459">
    <property type="entry name" value="aspS_bact"/>
    <property type="match status" value="1"/>
</dbReference>
<dbReference type="Pfam" id="PF01336">
    <property type="entry name" value="tRNA_anti-codon"/>
    <property type="match status" value="1"/>
</dbReference>
<dbReference type="InterPro" id="IPR012340">
    <property type="entry name" value="NA-bd_OB-fold"/>
</dbReference>
<keyword evidence="4" id="KW-0067">ATP-binding</keyword>
<proteinExistence type="inferred from homology"/>
<comment type="similarity">
    <text evidence="1">Belongs to the class-II aminoacyl-tRNA synthetase family. Type 1 subfamily.</text>
</comment>
<dbReference type="HAMAP" id="MF_00044">
    <property type="entry name" value="Asp_tRNA_synth_type1"/>
    <property type="match status" value="1"/>
</dbReference>
<sequence length="653" mass="74006">MLRSLSPLHSLRMRRARNLRCLSTTSVRCAVLPPKETTVQKFAFPKHTHTIQDINKSLDSFWGQEVTLSGWIDKKPKKLGKGIAFATLRDFNGHFTQVLARDDLADSLRSAQVEDCVAIKGRIMERHALKGDETTKRWDLVVSEYTILNQSSEINAQLESLRSTPNEFPPQYRFLQLRLQFFQNALKKRALAAQVVRDSLISKSFTEIETPLLFKSTPEGAREFLVPTRRADRFYALPQSPQQYKQLLMASGIKNYFQLAKCFRDEDLRADRQPEFTQVDLEMSFADMKDVQDVVEGTVKRVWEEVNGEKIMTVEGDEGVRDGYLVHLTYEEALSKYGIDKPDLRSTVVIENLSGLATAKEDMAFPEFEVCVLRGAMFKDGKKKKLPGKLFDDAEYRNRKPIIIPIKTQEDVDNYLEKFSPIADIHEPAAIRSKLNIQIGDVIAGSTRATLSYENPTPLGRFRQLAISEFPNQWQRDASFVGAWVEDFPLFSPQELETESKTAYPQYDLNTLQSTHHPFTMAKPEHYDLLATDPLSVKGEHYDLVVNGVELGGGSRRVHDSELQRYIFTEILRVPDPDRLFGHLLHALSMGCPPHAGLALGFDRMCAMLIGSSSIRDVVAFPKTQNGTDMVVESPSGVSDEVLKAYHVKKLVD</sequence>
<dbReference type="Gene3D" id="3.30.1360.30">
    <property type="entry name" value="GAD-like domain"/>
    <property type="match status" value="1"/>
</dbReference>
<evidence type="ECO:0000256" key="6">
    <source>
        <dbReference type="ARBA" id="ARBA00023146"/>
    </source>
</evidence>
<dbReference type="PhylomeDB" id="A0A061B0R9"/>
<organism evidence="8">
    <name type="scientific">Cyberlindnera fabianii</name>
    <name type="common">Yeast</name>
    <name type="synonym">Hansenula fabianii</name>
    <dbReference type="NCBI Taxonomy" id="36022"/>
    <lineage>
        <taxon>Eukaryota</taxon>
        <taxon>Fungi</taxon>
        <taxon>Dikarya</taxon>
        <taxon>Ascomycota</taxon>
        <taxon>Saccharomycotina</taxon>
        <taxon>Saccharomycetes</taxon>
        <taxon>Phaffomycetales</taxon>
        <taxon>Phaffomycetaceae</taxon>
        <taxon>Cyberlindnera</taxon>
    </lineage>
</organism>
<evidence type="ECO:0000256" key="2">
    <source>
        <dbReference type="ARBA" id="ARBA00022598"/>
    </source>
</evidence>
<dbReference type="PROSITE" id="PS50862">
    <property type="entry name" value="AA_TRNA_LIGASE_II"/>
    <property type="match status" value="1"/>
</dbReference>
<dbReference type="InterPro" id="IPR002312">
    <property type="entry name" value="Asp/Asn-tRNA-synth_IIb"/>
</dbReference>
<dbReference type="PANTHER" id="PTHR22594:SF5">
    <property type="entry name" value="ASPARTATE--TRNA LIGASE, MITOCHONDRIAL"/>
    <property type="match status" value="1"/>
</dbReference>
<dbReference type="EMBL" id="LK052890">
    <property type="protein sequence ID" value="CDR40590.1"/>
    <property type="molecule type" value="Genomic_DNA"/>
</dbReference>
<feature type="domain" description="Aminoacyl-transfer RNA synthetases class-II family profile" evidence="7">
    <location>
        <begin position="194"/>
        <end position="622"/>
    </location>
</feature>
<keyword evidence="6" id="KW-0030">Aminoacyl-tRNA synthetase</keyword>
<keyword evidence="2" id="KW-0436">Ligase</keyword>